<keyword evidence="5" id="KW-1185">Reference proteome</keyword>
<organism evidence="4 5">
    <name type="scientific">Pararobbsia silviterrae</name>
    <dbReference type="NCBI Taxonomy" id="1792498"/>
    <lineage>
        <taxon>Bacteria</taxon>
        <taxon>Pseudomonadati</taxon>
        <taxon>Pseudomonadota</taxon>
        <taxon>Betaproteobacteria</taxon>
        <taxon>Burkholderiales</taxon>
        <taxon>Burkholderiaceae</taxon>
        <taxon>Pararobbsia</taxon>
    </lineage>
</organism>
<sequence>MTAKTQNRRDLLRASLKAETDSVEKRFAAAEAAMERAPAGLAGAFAGSGRGASTTFSAESEVTAPAEVLAPKSDGRPLVKLPLDRVVDNPFNARQIYNHEVVKERAASIATHGQRVPALACEDWRRPGFYILIDGHYRKRAIQAAGKNEIECLIEPITSDIELYRMSFLLNAERNAQSSLDNALAWQRLLTEKKVDSEEALVELTGLSWGTVNKTLALLKLPANALDKLREHPAKFGVAVGYEVFLFAKSAPEEDVVTLMQRIVDEDLSSRELESLRKKRQAKPARKPKEVSRQYKIRSGNAQVGFIKEWDSGKVAFEVHLPDARERDALVEELKRRFTLSEVDPT</sequence>
<evidence type="ECO:0000313" key="5">
    <source>
        <dbReference type="Proteomes" id="UP000270342"/>
    </source>
</evidence>
<reference evidence="4 5" key="1">
    <citation type="submission" date="2018-10" db="EMBL/GenBank/DDBJ databases">
        <title>Robbsia sp. DHC34, isolated from soil.</title>
        <authorList>
            <person name="Gao Z.-H."/>
            <person name="Qiu L.-H."/>
        </authorList>
    </citation>
    <scope>NUCLEOTIDE SEQUENCE [LARGE SCALE GENOMIC DNA]</scope>
    <source>
        <strain evidence="4 5">DHC34</strain>
    </source>
</reference>
<dbReference type="InterPro" id="IPR041468">
    <property type="entry name" value="HTH_ParB/Spo0J"/>
</dbReference>
<dbReference type="AlphaFoldDB" id="A0A494XGG8"/>
<feature type="domain" description="ParB-like N-terminal" evidence="3">
    <location>
        <begin position="79"/>
        <end position="172"/>
    </location>
</feature>
<dbReference type="InterPro" id="IPR003115">
    <property type="entry name" value="ParB_N"/>
</dbReference>
<keyword evidence="2" id="KW-0159">Chromosome partition</keyword>
<dbReference type="Gene3D" id="1.10.10.2830">
    <property type="match status" value="1"/>
</dbReference>
<dbReference type="GO" id="GO:0007059">
    <property type="term" value="P:chromosome segregation"/>
    <property type="evidence" value="ECO:0007669"/>
    <property type="project" value="UniProtKB-KW"/>
</dbReference>
<dbReference type="InterPro" id="IPR004437">
    <property type="entry name" value="ParB/RepB/Spo0J"/>
</dbReference>
<dbReference type="RefSeq" id="WP_121088896.1">
    <property type="nucleotide sequence ID" value="NZ_RBZU01000010.1"/>
</dbReference>
<protein>
    <submittedName>
        <fullName evidence="4">ParB/RepB/Spo0J family partition protein</fullName>
    </submittedName>
</protein>
<evidence type="ECO:0000313" key="4">
    <source>
        <dbReference type="EMBL" id="RKP49750.1"/>
    </source>
</evidence>
<dbReference type="PANTHER" id="PTHR33375:SF1">
    <property type="entry name" value="CHROMOSOME-PARTITIONING PROTEIN PARB-RELATED"/>
    <property type="match status" value="1"/>
</dbReference>
<dbReference type="Proteomes" id="UP000270342">
    <property type="component" value="Unassembled WGS sequence"/>
</dbReference>
<gene>
    <name evidence="4" type="ORF">D7S86_20965</name>
</gene>
<evidence type="ECO:0000256" key="1">
    <source>
        <dbReference type="ARBA" id="ARBA00006295"/>
    </source>
</evidence>
<evidence type="ECO:0000256" key="2">
    <source>
        <dbReference type="ARBA" id="ARBA00022829"/>
    </source>
</evidence>
<comment type="similarity">
    <text evidence="1">Belongs to the ParB family.</text>
</comment>
<dbReference type="NCBIfam" id="TIGR00180">
    <property type="entry name" value="parB_part"/>
    <property type="match status" value="1"/>
</dbReference>
<dbReference type="GO" id="GO:0005694">
    <property type="term" value="C:chromosome"/>
    <property type="evidence" value="ECO:0007669"/>
    <property type="project" value="TreeGrafter"/>
</dbReference>
<dbReference type="InterPro" id="IPR050336">
    <property type="entry name" value="Chromosome_partition/occlusion"/>
</dbReference>
<dbReference type="Gene3D" id="3.90.1530.30">
    <property type="match status" value="1"/>
</dbReference>
<dbReference type="InterPro" id="IPR036086">
    <property type="entry name" value="ParB/Sulfiredoxin_sf"/>
</dbReference>
<evidence type="ECO:0000259" key="3">
    <source>
        <dbReference type="SMART" id="SM00470"/>
    </source>
</evidence>
<proteinExistence type="inferred from homology"/>
<comment type="caution">
    <text evidence="4">The sequence shown here is derived from an EMBL/GenBank/DDBJ whole genome shotgun (WGS) entry which is preliminary data.</text>
</comment>
<dbReference type="Pfam" id="PF17762">
    <property type="entry name" value="HTH_ParB"/>
    <property type="match status" value="1"/>
</dbReference>
<dbReference type="SUPFAM" id="SSF110849">
    <property type="entry name" value="ParB/Sulfiredoxin"/>
    <property type="match status" value="1"/>
</dbReference>
<name>A0A494XGG8_9BURK</name>
<dbReference type="PANTHER" id="PTHR33375">
    <property type="entry name" value="CHROMOSOME-PARTITIONING PROTEIN PARB-RELATED"/>
    <property type="match status" value="1"/>
</dbReference>
<dbReference type="GO" id="GO:0003677">
    <property type="term" value="F:DNA binding"/>
    <property type="evidence" value="ECO:0007669"/>
    <property type="project" value="InterPro"/>
</dbReference>
<dbReference type="SUPFAM" id="SSF109709">
    <property type="entry name" value="KorB DNA-binding domain-like"/>
    <property type="match status" value="1"/>
</dbReference>
<dbReference type="Pfam" id="PF02195">
    <property type="entry name" value="ParB_N"/>
    <property type="match status" value="1"/>
</dbReference>
<dbReference type="OrthoDB" id="8526040at2"/>
<dbReference type="EMBL" id="RBZU01000010">
    <property type="protein sequence ID" value="RKP49750.1"/>
    <property type="molecule type" value="Genomic_DNA"/>
</dbReference>
<accession>A0A494XGG8</accession>
<dbReference type="SMART" id="SM00470">
    <property type="entry name" value="ParB"/>
    <property type="match status" value="1"/>
</dbReference>